<dbReference type="AlphaFoldDB" id="A0A2P5C1D6"/>
<evidence type="ECO:0000313" key="3">
    <source>
        <dbReference type="Proteomes" id="UP000237105"/>
    </source>
</evidence>
<feature type="compositionally biased region" description="Basic and acidic residues" evidence="1">
    <location>
        <begin position="1"/>
        <end position="12"/>
    </location>
</feature>
<keyword evidence="3" id="KW-1185">Reference proteome</keyword>
<organism evidence="2 3">
    <name type="scientific">Parasponia andersonii</name>
    <name type="common">Sponia andersonii</name>
    <dbReference type="NCBI Taxonomy" id="3476"/>
    <lineage>
        <taxon>Eukaryota</taxon>
        <taxon>Viridiplantae</taxon>
        <taxon>Streptophyta</taxon>
        <taxon>Embryophyta</taxon>
        <taxon>Tracheophyta</taxon>
        <taxon>Spermatophyta</taxon>
        <taxon>Magnoliopsida</taxon>
        <taxon>eudicotyledons</taxon>
        <taxon>Gunneridae</taxon>
        <taxon>Pentapetalae</taxon>
        <taxon>rosids</taxon>
        <taxon>fabids</taxon>
        <taxon>Rosales</taxon>
        <taxon>Cannabaceae</taxon>
        <taxon>Parasponia</taxon>
    </lineage>
</organism>
<feature type="compositionally biased region" description="Basic and acidic residues" evidence="1">
    <location>
        <begin position="22"/>
        <end position="42"/>
    </location>
</feature>
<dbReference type="Proteomes" id="UP000237105">
    <property type="component" value="Unassembled WGS sequence"/>
</dbReference>
<dbReference type="EMBL" id="JXTB01000189">
    <property type="protein sequence ID" value="PON54834.1"/>
    <property type="molecule type" value="Genomic_DNA"/>
</dbReference>
<protein>
    <submittedName>
        <fullName evidence="2">Uncharacterized protein</fullName>
    </submittedName>
</protein>
<feature type="region of interest" description="Disordered" evidence="1">
    <location>
        <begin position="1"/>
        <end position="43"/>
    </location>
</feature>
<evidence type="ECO:0000313" key="2">
    <source>
        <dbReference type="EMBL" id="PON54834.1"/>
    </source>
</evidence>
<sequence>MNKHEDFKKKENVPQLVSTFELPRESDGGLGSEERGGEEHRTCMSVVKTQPKIDDMITKLSGEDTAACD</sequence>
<comment type="caution">
    <text evidence="2">The sequence shown here is derived from an EMBL/GenBank/DDBJ whole genome shotgun (WGS) entry which is preliminary data.</text>
</comment>
<reference evidence="3" key="1">
    <citation type="submission" date="2016-06" db="EMBL/GenBank/DDBJ databases">
        <title>Parallel loss of symbiosis genes in relatives of nitrogen-fixing non-legume Parasponia.</title>
        <authorList>
            <person name="Van Velzen R."/>
            <person name="Holmer R."/>
            <person name="Bu F."/>
            <person name="Rutten L."/>
            <person name="Van Zeijl A."/>
            <person name="Liu W."/>
            <person name="Santuari L."/>
            <person name="Cao Q."/>
            <person name="Sharma T."/>
            <person name="Shen D."/>
            <person name="Roswanjaya Y."/>
            <person name="Wardhani T."/>
            <person name="Kalhor M.S."/>
            <person name="Jansen J."/>
            <person name="Van den Hoogen J."/>
            <person name="Gungor B."/>
            <person name="Hartog M."/>
            <person name="Hontelez J."/>
            <person name="Verver J."/>
            <person name="Yang W.-C."/>
            <person name="Schijlen E."/>
            <person name="Repin R."/>
            <person name="Schilthuizen M."/>
            <person name="Schranz E."/>
            <person name="Heidstra R."/>
            <person name="Miyata K."/>
            <person name="Fedorova E."/>
            <person name="Kohlen W."/>
            <person name="Bisseling T."/>
            <person name="Smit S."/>
            <person name="Geurts R."/>
        </authorList>
    </citation>
    <scope>NUCLEOTIDE SEQUENCE [LARGE SCALE GENOMIC DNA]</scope>
    <source>
        <strain evidence="3">cv. WU1-14</strain>
    </source>
</reference>
<proteinExistence type="predicted"/>
<evidence type="ECO:0000256" key="1">
    <source>
        <dbReference type="SAM" id="MobiDB-lite"/>
    </source>
</evidence>
<name>A0A2P5C1D6_PARAD</name>
<gene>
    <name evidence="2" type="ORF">PanWU01x14_192000</name>
</gene>
<accession>A0A2P5C1D6</accession>